<evidence type="ECO:0000313" key="3">
    <source>
        <dbReference type="EMBL" id="KAL1198238.1"/>
    </source>
</evidence>
<comment type="caution">
    <text evidence="3">The sequence shown here is derived from an EMBL/GenBank/DDBJ whole genome shotgun (WGS) entry which is preliminary data.</text>
</comment>
<dbReference type="AlphaFoldDB" id="A0ABD0ZUF8"/>
<evidence type="ECO:0000256" key="1">
    <source>
        <dbReference type="SAM" id="SignalP"/>
    </source>
</evidence>
<dbReference type="PANTHER" id="PTHR46162:SF43">
    <property type="entry name" value="TRAF-LIKE FAMILY PROTEIN"/>
    <property type="match status" value="1"/>
</dbReference>
<protein>
    <submittedName>
        <fullName evidence="3">Ubiquitin C-terminal hydrolase 12</fullName>
    </submittedName>
</protein>
<organism evidence="3 4">
    <name type="scientific">Cardamine amara subsp. amara</name>
    <dbReference type="NCBI Taxonomy" id="228776"/>
    <lineage>
        <taxon>Eukaryota</taxon>
        <taxon>Viridiplantae</taxon>
        <taxon>Streptophyta</taxon>
        <taxon>Embryophyta</taxon>
        <taxon>Tracheophyta</taxon>
        <taxon>Spermatophyta</taxon>
        <taxon>Magnoliopsida</taxon>
        <taxon>eudicotyledons</taxon>
        <taxon>Gunneridae</taxon>
        <taxon>Pentapetalae</taxon>
        <taxon>rosids</taxon>
        <taxon>malvids</taxon>
        <taxon>Brassicales</taxon>
        <taxon>Brassicaceae</taxon>
        <taxon>Cardamineae</taxon>
        <taxon>Cardamine</taxon>
    </lineage>
</organism>
<dbReference type="InterPro" id="IPR008974">
    <property type="entry name" value="TRAF-like"/>
</dbReference>
<feature type="domain" description="MATH" evidence="2">
    <location>
        <begin position="87"/>
        <end position="222"/>
    </location>
</feature>
<keyword evidence="1" id="KW-0732">Signal</keyword>
<dbReference type="InterPro" id="IPR002083">
    <property type="entry name" value="MATH/TRAF_dom"/>
</dbReference>
<name>A0ABD0ZUF8_CARAN</name>
<feature type="chain" id="PRO_5044834887" evidence="1">
    <location>
        <begin position="28"/>
        <end position="384"/>
    </location>
</feature>
<feature type="domain" description="MATH" evidence="2">
    <location>
        <begin position="242"/>
        <end position="373"/>
    </location>
</feature>
<dbReference type="PROSITE" id="PS50144">
    <property type="entry name" value="MATH"/>
    <property type="match status" value="2"/>
</dbReference>
<keyword evidence="4" id="KW-1185">Reference proteome</keyword>
<dbReference type="PANTHER" id="PTHR46162">
    <property type="entry name" value="TRAF-LIKE FAMILY PROTEIN"/>
    <property type="match status" value="1"/>
</dbReference>
<dbReference type="GO" id="GO:0016787">
    <property type="term" value="F:hydrolase activity"/>
    <property type="evidence" value="ECO:0007669"/>
    <property type="project" value="UniProtKB-KW"/>
</dbReference>
<dbReference type="CDD" id="cd00121">
    <property type="entry name" value="MATH"/>
    <property type="match status" value="2"/>
</dbReference>
<dbReference type="EMBL" id="JBANAX010000670">
    <property type="protein sequence ID" value="KAL1198238.1"/>
    <property type="molecule type" value="Genomic_DNA"/>
</dbReference>
<dbReference type="Gene3D" id="2.60.210.10">
    <property type="entry name" value="Apoptosis, Tumor Necrosis Factor Receptor Associated Protein 2, Chain A"/>
    <property type="match status" value="2"/>
</dbReference>
<keyword evidence="3" id="KW-0378">Hydrolase</keyword>
<dbReference type="Pfam" id="PF22486">
    <property type="entry name" value="MATH_2"/>
    <property type="match status" value="2"/>
</dbReference>
<sequence>MTNHCSNSNTISVVHLLFCLLITSASARSIIRQITDGFNANLQQENGAGPVPDMEKSHYLHTHQDISSRNYKVSASNAVKGLRDRPPSSYSLKMESFNTLLKSTYAERYESRPFAVGGYNWTLVVYPNGNKKDSGSGYLSLYVAIDNSTLVSAQQEVYADLRFYIFNKNERKYFTIQDTDVWKFNVFKTMWGFSQVLSVDTFKDPNNRYLYDGDHCEFGVDVTIPSLFEKFELFSVTDHFSNPRFTWTLRGFSTLLKDSYLSDEFSIGGRSWNVQVYPNGDATGEGKALSMFLYLSGSEKLRPYEKIYVRAKLRVLNQRQLNNVEKQLDNWFSGPGYAGSSGWGYHEFISLSDLKDSSKGFVVNDMLIVQVEFEAVSSTKYFPS</sequence>
<gene>
    <name evidence="3" type="ORF">V5N11_026907</name>
</gene>
<accession>A0ABD0ZUF8</accession>
<dbReference type="FunFam" id="2.60.210.10:FF:000013">
    <property type="entry name" value="TRAF-like family protein"/>
    <property type="match status" value="1"/>
</dbReference>
<proteinExistence type="predicted"/>
<reference evidence="3 4" key="1">
    <citation type="submission" date="2024-04" db="EMBL/GenBank/DDBJ databases">
        <title>Genome assembly C_amara_ONT_v2.</title>
        <authorList>
            <person name="Yant L."/>
            <person name="Moore C."/>
            <person name="Slenker M."/>
        </authorList>
    </citation>
    <scope>NUCLEOTIDE SEQUENCE [LARGE SCALE GENOMIC DNA]</scope>
    <source>
        <tissue evidence="3">Leaf</tissue>
    </source>
</reference>
<dbReference type="Proteomes" id="UP001558713">
    <property type="component" value="Unassembled WGS sequence"/>
</dbReference>
<dbReference type="SUPFAM" id="SSF49599">
    <property type="entry name" value="TRAF domain-like"/>
    <property type="match status" value="2"/>
</dbReference>
<feature type="signal peptide" evidence="1">
    <location>
        <begin position="1"/>
        <end position="27"/>
    </location>
</feature>
<evidence type="ECO:0000259" key="2">
    <source>
        <dbReference type="PROSITE" id="PS50144"/>
    </source>
</evidence>
<dbReference type="SMART" id="SM00061">
    <property type="entry name" value="MATH"/>
    <property type="match status" value="2"/>
</dbReference>
<dbReference type="FunFam" id="2.60.210.10:FF:000023">
    <property type="entry name" value="Predicted protein"/>
    <property type="match status" value="1"/>
</dbReference>
<evidence type="ECO:0000313" key="4">
    <source>
        <dbReference type="Proteomes" id="UP001558713"/>
    </source>
</evidence>